<dbReference type="AlphaFoldDB" id="A0AAV5APN4"/>
<keyword evidence="5" id="KW-1185">Reference proteome</keyword>
<gene>
    <name evidence="2" type="ORF">RCZ15_02780</name>
    <name evidence="3" type="ORF">RCZ16_07710</name>
</gene>
<dbReference type="InterPro" id="IPR057154">
    <property type="entry name" value="DUF7832"/>
</dbReference>
<feature type="domain" description="DUF7832" evidence="1">
    <location>
        <begin position="1"/>
        <end position="46"/>
    </location>
</feature>
<organism evidence="2 4">
    <name type="scientific">Capnocytophaga catalasegens</name>
    <dbReference type="NCBI Taxonomy" id="1004260"/>
    <lineage>
        <taxon>Bacteria</taxon>
        <taxon>Pseudomonadati</taxon>
        <taxon>Bacteroidota</taxon>
        <taxon>Flavobacteriia</taxon>
        <taxon>Flavobacteriales</taxon>
        <taxon>Flavobacteriaceae</taxon>
        <taxon>Capnocytophaga</taxon>
    </lineage>
</organism>
<accession>A0AAV5APN4</accession>
<evidence type="ECO:0000313" key="3">
    <source>
        <dbReference type="EMBL" id="GJM52454.1"/>
    </source>
</evidence>
<dbReference type="EMBL" id="BQKB01000013">
    <property type="protein sequence ID" value="GJM52454.1"/>
    <property type="molecule type" value="Genomic_DNA"/>
</dbReference>
<proteinExistence type="predicted"/>
<dbReference type="Pfam" id="PF25191">
    <property type="entry name" value="DUF7832"/>
    <property type="match status" value="1"/>
</dbReference>
<protein>
    <recommendedName>
        <fullName evidence="1">DUF7832 domain-containing protein</fullName>
    </recommendedName>
</protein>
<dbReference type="Proteomes" id="UP001208692">
    <property type="component" value="Unassembled WGS sequence"/>
</dbReference>
<comment type="caution">
    <text evidence="2">The sequence shown here is derived from an EMBL/GenBank/DDBJ whole genome shotgun (WGS) entry which is preliminary data.</text>
</comment>
<evidence type="ECO:0000259" key="1">
    <source>
        <dbReference type="Pfam" id="PF25191"/>
    </source>
</evidence>
<evidence type="ECO:0000313" key="5">
    <source>
        <dbReference type="Proteomes" id="UP001208692"/>
    </source>
</evidence>
<dbReference type="EMBL" id="BQKA01000006">
    <property type="protein sequence ID" value="GJM49303.1"/>
    <property type="molecule type" value="Genomic_DNA"/>
</dbReference>
<name>A0AAV5APN4_9FLAO</name>
<evidence type="ECO:0000313" key="4">
    <source>
        <dbReference type="Proteomes" id="UP001207736"/>
    </source>
</evidence>
<evidence type="ECO:0000313" key="2">
    <source>
        <dbReference type="EMBL" id="GJM49303.1"/>
    </source>
</evidence>
<reference evidence="2 5" key="1">
    <citation type="submission" date="2021-11" db="EMBL/GenBank/DDBJ databases">
        <title>Draft genome sequence of Capnocytophaga sp. strain KC07075 isolated from cat oral cavity.</title>
        <authorList>
            <person name="Suzuki M."/>
            <person name="Imaoka K."/>
            <person name="Kimura M."/>
            <person name="Morikawa S."/>
            <person name="Maeda K."/>
        </authorList>
    </citation>
    <scope>NUCLEOTIDE SEQUENCE</scope>
    <source>
        <strain evidence="2">KC07075</strain>
        <strain evidence="3 5">KC07079</strain>
    </source>
</reference>
<dbReference type="Proteomes" id="UP001207736">
    <property type="component" value="Unassembled WGS sequence"/>
</dbReference>
<sequence length="87" mass="10172">MDGVLTDEELNTKGKAFAKAYYTSDKTKFAKSNGYYLDDYDNWVEAKYGADYFGNAYFYIENTEENYKEVKDFIEKQYGEFLASKAK</sequence>